<dbReference type="OrthoDB" id="3791698at2759"/>
<evidence type="ECO:0000313" key="1">
    <source>
        <dbReference type="EMBL" id="KAF2659189.1"/>
    </source>
</evidence>
<gene>
    <name evidence="1" type="ORF">K491DRAFT_675874</name>
</gene>
<organism evidence="1 2">
    <name type="scientific">Lophiostoma macrostomum CBS 122681</name>
    <dbReference type="NCBI Taxonomy" id="1314788"/>
    <lineage>
        <taxon>Eukaryota</taxon>
        <taxon>Fungi</taxon>
        <taxon>Dikarya</taxon>
        <taxon>Ascomycota</taxon>
        <taxon>Pezizomycotina</taxon>
        <taxon>Dothideomycetes</taxon>
        <taxon>Pleosporomycetidae</taxon>
        <taxon>Pleosporales</taxon>
        <taxon>Lophiostomataceae</taxon>
        <taxon>Lophiostoma</taxon>
    </lineage>
</organism>
<keyword evidence="2" id="KW-1185">Reference proteome</keyword>
<accession>A0A6A6TGN3</accession>
<dbReference type="AlphaFoldDB" id="A0A6A6TGN3"/>
<proteinExistence type="predicted"/>
<evidence type="ECO:0000313" key="2">
    <source>
        <dbReference type="Proteomes" id="UP000799324"/>
    </source>
</evidence>
<dbReference type="EMBL" id="MU004309">
    <property type="protein sequence ID" value="KAF2659189.1"/>
    <property type="molecule type" value="Genomic_DNA"/>
</dbReference>
<sequence length="263" mass="29778">MPSCRVCGDYFSGRGTLCPNHDPYFFTSNKPSKARYVYDPDTDVTYTSSYPADIKYRTGQGYRYDTTGRGGGGGGHNRYHKDRYKSHKVRPYDAYNTYDGHDDVEYYEGGGGSGDVYDLSLVPSGVGMGVGMGRGAMPALAATAQAFRKLTRDCEIGAMNLHMHPTTSRPSTLSFVVNKDREQCPCCKVWFADPHKLKMHKWEFPSGCDIHKLCFGKEDEHYHGTQYRHERCFVKGCTSIKRREGGWMTGFVEEHVREWHWGG</sequence>
<name>A0A6A6TGN3_9PLEO</name>
<protein>
    <submittedName>
        <fullName evidence="1">Uncharacterized protein</fullName>
    </submittedName>
</protein>
<reference evidence="1" key="1">
    <citation type="journal article" date="2020" name="Stud. Mycol.">
        <title>101 Dothideomycetes genomes: a test case for predicting lifestyles and emergence of pathogens.</title>
        <authorList>
            <person name="Haridas S."/>
            <person name="Albert R."/>
            <person name="Binder M."/>
            <person name="Bloem J."/>
            <person name="Labutti K."/>
            <person name="Salamov A."/>
            <person name="Andreopoulos B."/>
            <person name="Baker S."/>
            <person name="Barry K."/>
            <person name="Bills G."/>
            <person name="Bluhm B."/>
            <person name="Cannon C."/>
            <person name="Castanera R."/>
            <person name="Culley D."/>
            <person name="Daum C."/>
            <person name="Ezra D."/>
            <person name="Gonzalez J."/>
            <person name="Henrissat B."/>
            <person name="Kuo A."/>
            <person name="Liang C."/>
            <person name="Lipzen A."/>
            <person name="Lutzoni F."/>
            <person name="Magnuson J."/>
            <person name="Mondo S."/>
            <person name="Nolan M."/>
            <person name="Ohm R."/>
            <person name="Pangilinan J."/>
            <person name="Park H.-J."/>
            <person name="Ramirez L."/>
            <person name="Alfaro M."/>
            <person name="Sun H."/>
            <person name="Tritt A."/>
            <person name="Yoshinaga Y."/>
            <person name="Zwiers L.-H."/>
            <person name="Turgeon B."/>
            <person name="Goodwin S."/>
            <person name="Spatafora J."/>
            <person name="Crous P."/>
            <person name="Grigoriev I."/>
        </authorList>
    </citation>
    <scope>NUCLEOTIDE SEQUENCE</scope>
    <source>
        <strain evidence="1">CBS 122681</strain>
    </source>
</reference>
<dbReference type="Proteomes" id="UP000799324">
    <property type="component" value="Unassembled WGS sequence"/>
</dbReference>